<name>A0A0A1WW67_ZEUCU</name>
<feature type="region of interest" description="Disordered" evidence="11">
    <location>
        <begin position="397"/>
        <end position="426"/>
    </location>
</feature>
<sequence>MFSSIASFIFGSSTTESTNCKPIKISELQEGQNCNLTHDKQREGRSEKHSKTNETNVEYQGRRKSNKRNNRKNKNNKHVLNKIKPVNSGPNSVLDVLTSASSDADFDLGDDWFLVEKEDVNSSSSKEDLSLAEHYNRTSTPISEISDFSTVHQDNSNNTYQNQQNNFEKHNCDLTSGFIGASIRPTAISKFRNTTSKSDVDGSNKSRLFADNSVNEPLHTVADNKDLGHNLSCGSSDSNGSGAKLFTMVDSWYMTPPPCFVSTGPIYMEMSPFENLLIEHPSMSIYHSIKAAQKASECFANFDLEADEISQTQADTKENFNPLESHAIIFVKPSSALLGQKTDPSIGKSAKTPRIDNCNATKLKMELFALNSQKSLAISDRRNLRRNAILRANQVREIQGRSAPRRRTDMQHSRVISGANNNRKCC</sequence>
<dbReference type="GO" id="GO:0005776">
    <property type="term" value="C:autophagosome"/>
    <property type="evidence" value="ECO:0007669"/>
    <property type="project" value="UniProtKB-SubCell"/>
</dbReference>
<dbReference type="GO" id="GO:0016604">
    <property type="term" value="C:nuclear body"/>
    <property type="evidence" value="ECO:0007669"/>
    <property type="project" value="UniProtKB-SubCell"/>
</dbReference>
<dbReference type="AlphaFoldDB" id="A0A0A1WW67"/>
<feature type="compositionally biased region" description="Basic residues" evidence="11">
    <location>
        <begin position="62"/>
        <end position="81"/>
    </location>
</feature>
<dbReference type="GO" id="GO:0031410">
    <property type="term" value="C:cytoplasmic vesicle"/>
    <property type="evidence" value="ECO:0007669"/>
    <property type="project" value="UniProtKB-KW"/>
</dbReference>
<reference evidence="12" key="2">
    <citation type="journal article" date="2015" name="Gigascience">
        <title>Reconstructing a comprehensive transcriptome assembly of a white-pupal translocated strain of the pest fruit fly Bactrocera cucurbitae.</title>
        <authorList>
            <person name="Sim S.B."/>
            <person name="Calla B."/>
            <person name="Hall B."/>
            <person name="DeRego T."/>
            <person name="Geib S.M."/>
        </authorList>
    </citation>
    <scope>NUCLEOTIDE SEQUENCE</scope>
</reference>
<dbReference type="GO" id="GO:0045893">
    <property type="term" value="P:positive regulation of DNA-templated transcription"/>
    <property type="evidence" value="ECO:0007669"/>
    <property type="project" value="TreeGrafter"/>
</dbReference>
<evidence type="ECO:0000256" key="8">
    <source>
        <dbReference type="ARBA" id="ARBA00023242"/>
    </source>
</evidence>
<dbReference type="EMBL" id="GBXI01011441">
    <property type="protein sequence ID" value="JAD02851.1"/>
    <property type="molecule type" value="Transcribed_RNA"/>
</dbReference>
<evidence type="ECO:0000256" key="7">
    <source>
        <dbReference type="ARBA" id="ARBA00023163"/>
    </source>
</evidence>
<evidence type="ECO:0000256" key="2">
    <source>
        <dbReference type="ARBA" id="ARBA00004514"/>
    </source>
</evidence>
<keyword evidence="8" id="KW-0539">Nucleus</keyword>
<evidence type="ECO:0000256" key="10">
    <source>
        <dbReference type="ARBA" id="ARBA00034306"/>
    </source>
</evidence>
<evidence type="ECO:0000313" key="12">
    <source>
        <dbReference type="EMBL" id="JAD02851.1"/>
    </source>
</evidence>
<accession>A0A0A1WW67</accession>
<evidence type="ECO:0000256" key="5">
    <source>
        <dbReference type="ARBA" id="ARBA00023015"/>
    </source>
</evidence>
<keyword evidence="6" id="KW-0010">Activator</keyword>
<keyword evidence="3" id="KW-0963">Cytoplasm</keyword>
<evidence type="ECO:0000256" key="4">
    <source>
        <dbReference type="ARBA" id="ARBA00023006"/>
    </source>
</evidence>
<feature type="compositionally biased region" description="Basic and acidic residues" evidence="11">
    <location>
        <begin position="37"/>
        <end position="52"/>
    </location>
</feature>
<dbReference type="Pfam" id="PF14839">
    <property type="entry name" value="DOR"/>
    <property type="match status" value="1"/>
</dbReference>
<gene>
    <name evidence="12" type="primary">TP53INP1</name>
    <name evidence="12" type="ORF">g.14504</name>
</gene>
<feature type="region of interest" description="Disordered" evidence="11">
    <location>
        <begin position="31"/>
        <end position="87"/>
    </location>
</feature>
<keyword evidence="5" id="KW-0805">Transcription regulation</keyword>
<comment type="subcellular location">
    <subcellularLocation>
        <location evidence="2">Cytoplasm</location>
        <location evidence="2">Cytosol</location>
    </subcellularLocation>
    <subcellularLocation>
        <location evidence="1">Cytoplasmic vesicle</location>
        <location evidence="1">Autophagosome</location>
    </subcellularLocation>
    <subcellularLocation>
        <location evidence="10">Nucleus</location>
        <location evidence="10">Nuclear body</location>
    </subcellularLocation>
</comment>
<protein>
    <submittedName>
        <fullName evidence="12">Tumor protein p53-inducible nuclear protein 1</fullName>
    </submittedName>
</protein>
<evidence type="ECO:0000256" key="11">
    <source>
        <dbReference type="SAM" id="MobiDB-lite"/>
    </source>
</evidence>
<dbReference type="GO" id="GO:0005829">
    <property type="term" value="C:cytosol"/>
    <property type="evidence" value="ECO:0007669"/>
    <property type="project" value="UniProtKB-SubCell"/>
</dbReference>
<proteinExistence type="predicted"/>
<evidence type="ECO:0000256" key="9">
    <source>
        <dbReference type="ARBA" id="ARBA00023329"/>
    </source>
</evidence>
<evidence type="ECO:0000256" key="6">
    <source>
        <dbReference type="ARBA" id="ARBA00023159"/>
    </source>
</evidence>
<evidence type="ECO:0000256" key="3">
    <source>
        <dbReference type="ARBA" id="ARBA00022490"/>
    </source>
</evidence>
<evidence type="ECO:0000256" key="1">
    <source>
        <dbReference type="ARBA" id="ARBA00004419"/>
    </source>
</evidence>
<keyword evidence="7" id="KW-0804">Transcription</keyword>
<organism evidence="12">
    <name type="scientific">Zeugodacus cucurbitae</name>
    <name type="common">Melon fruit fly</name>
    <name type="synonym">Bactrocera cucurbitae</name>
    <dbReference type="NCBI Taxonomy" id="28588"/>
    <lineage>
        <taxon>Eukaryota</taxon>
        <taxon>Metazoa</taxon>
        <taxon>Ecdysozoa</taxon>
        <taxon>Arthropoda</taxon>
        <taxon>Hexapoda</taxon>
        <taxon>Insecta</taxon>
        <taxon>Pterygota</taxon>
        <taxon>Neoptera</taxon>
        <taxon>Endopterygota</taxon>
        <taxon>Diptera</taxon>
        <taxon>Brachycera</taxon>
        <taxon>Muscomorpha</taxon>
        <taxon>Tephritoidea</taxon>
        <taxon>Tephritidae</taxon>
        <taxon>Zeugodacus</taxon>
        <taxon>Zeugodacus</taxon>
    </lineage>
</organism>
<keyword evidence="9" id="KW-0968">Cytoplasmic vesicle</keyword>
<dbReference type="GO" id="GO:0000045">
    <property type="term" value="P:autophagosome assembly"/>
    <property type="evidence" value="ECO:0007669"/>
    <property type="project" value="TreeGrafter"/>
</dbReference>
<dbReference type="OrthoDB" id="10041339at2759"/>
<dbReference type="PANTHER" id="PTHR31671">
    <property type="entry name" value="DIABETES AND OBESITY REGULATED, ISOFORM G"/>
    <property type="match status" value="1"/>
</dbReference>
<dbReference type="PANTHER" id="PTHR31671:SF3">
    <property type="entry name" value="DIABETES AND OBESITY REGULATED, ISOFORM G"/>
    <property type="match status" value="1"/>
</dbReference>
<reference evidence="12" key="1">
    <citation type="submission" date="2014-11" db="EMBL/GenBank/DDBJ databases">
        <authorList>
            <person name="Geib S."/>
        </authorList>
    </citation>
    <scope>NUCLEOTIDE SEQUENCE</scope>
</reference>
<dbReference type="GeneID" id="105213482"/>
<dbReference type="InterPro" id="IPR029431">
    <property type="entry name" value="TP53INP"/>
</dbReference>
<dbReference type="CTD" id="38543"/>
<keyword evidence="4" id="KW-0072">Autophagy</keyword>